<feature type="chain" id="PRO_5018220187" evidence="2">
    <location>
        <begin position="24"/>
        <end position="426"/>
    </location>
</feature>
<dbReference type="PROSITE" id="PS51257">
    <property type="entry name" value="PROKAR_LIPOPROTEIN"/>
    <property type="match status" value="1"/>
</dbReference>
<evidence type="ECO:0000256" key="1">
    <source>
        <dbReference type="SAM" id="MobiDB-lite"/>
    </source>
</evidence>
<reference evidence="3 4" key="1">
    <citation type="submission" date="2018-08" db="EMBL/GenBank/DDBJ databases">
        <title>The reduced genetic potential of extracellular carbohydrate catabolism in Euzebyella marina RN62, a Flavobacteriia bacterium isolated from the hadal water.</title>
        <authorList>
            <person name="Xue C."/>
        </authorList>
    </citation>
    <scope>NUCLEOTIDE SEQUENCE [LARGE SCALE GENOMIC DNA]</scope>
    <source>
        <strain evidence="3 4">RN62</strain>
    </source>
</reference>
<feature type="compositionally biased region" description="Low complexity" evidence="1">
    <location>
        <begin position="26"/>
        <end position="39"/>
    </location>
</feature>
<evidence type="ECO:0000256" key="2">
    <source>
        <dbReference type="SAM" id="SignalP"/>
    </source>
</evidence>
<evidence type="ECO:0000313" key="4">
    <source>
        <dbReference type="Proteomes" id="UP000276309"/>
    </source>
</evidence>
<keyword evidence="2" id="KW-0732">Signal</keyword>
<evidence type="ECO:0000313" key="3">
    <source>
        <dbReference type="EMBL" id="AYN67656.1"/>
    </source>
</evidence>
<gene>
    <name evidence="3" type="ORF">D1013_09895</name>
</gene>
<dbReference type="KEGG" id="emar:D1013_09895"/>
<keyword evidence="4" id="KW-1185">Reference proteome</keyword>
<feature type="signal peptide" evidence="2">
    <location>
        <begin position="1"/>
        <end position="23"/>
    </location>
</feature>
<dbReference type="OrthoDB" id="738440at2"/>
<proteinExistence type="predicted"/>
<organism evidence="3 4">
    <name type="scientific">Euzebyella marina</name>
    <dbReference type="NCBI Taxonomy" id="1761453"/>
    <lineage>
        <taxon>Bacteria</taxon>
        <taxon>Pseudomonadati</taxon>
        <taxon>Bacteroidota</taxon>
        <taxon>Flavobacteriia</taxon>
        <taxon>Flavobacteriales</taxon>
        <taxon>Flavobacteriaceae</taxon>
        <taxon>Euzebyella</taxon>
    </lineage>
</organism>
<sequence>MKKVNLFFSLLFMGLLFVGCSSDDNGGNNPGTENPTGEEPQPEEMEKYVVTATPLATEGVADYILTTDDLSSGSISTEGNGIEQDGTYRYYVTNNDKFFSLLYGQGNPGAVTTYGLNSEGELELLSDFQAETVQAFEAVDDDILMMKISRSSDAPFAYWYRLDTNSLQIAAEGQINTQELADNENGEIAFFSWITQIDDKVYLPYFLVKGCCDDRFGTEFPDEAHVAVYSYPEMEYVETISDDRTSFIGRYFVNGLTADENGDAYAFSSAVATNAGEFNSTLPSAITRIPNGSSSFDSFYFNLEQASGGYVIDSHIYAGNGKFVGIMQNKAEMTSAYGGGKEFAIIDVYNETFEWVSGLPDPSTITTLTYRNNYVSEDGKTVYVGITTETGSFVYNIDVDGAAATQGLEVEGGVITALHSLKASAE</sequence>
<dbReference type="AlphaFoldDB" id="A0A3G2L609"/>
<dbReference type="EMBL" id="CP032050">
    <property type="protein sequence ID" value="AYN67656.1"/>
    <property type="molecule type" value="Genomic_DNA"/>
</dbReference>
<name>A0A3G2L609_9FLAO</name>
<accession>A0A3G2L609</accession>
<dbReference type="RefSeq" id="WP_121848672.1">
    <property type="nucleotide sequence ID" value="NZ_CP032050.1"/>
</dbReference>
<feature type="region of interest" description="Disordered" evidence="1">
    <location>
        <begin position="26"/>
        <end position="45"/>
    </location>
</feature>
<protein>
    <submittedName>
        <fullName evidence="3">DUF4374 domain-containing protein</fullName>
    </submittedName>
</protein>
<dbReference type="Pfam" id="PF14298">
    <property type="entry name" value="DUF4374"/>
    <property type="match status" value="2"/>
</dbReference>
<dbReference type="InterPro" id="IPR025401">
    <property type="entry name" value="DUF4374"/>
</dbReference>
<dbReference type="Proteomes" id="UP000276309">
    <property type="component" value="Chromosome"/>
</dbReference>